<organism evidence="2 3">
    <name type="scientific">Trichomonascus ciferrii</name>
    <dbReference type="NCBI Taxonomy" id="44093"/>
    <lineage>
        <taxon>Eukaryota</taxon>
        <taxon>Fungi</taxon>
        <taxon>Dikarya</taxon>
        <taxon>Ascomycota</taxon>
        <taxon>Saccharomycotina</taxon>
        <taxon>Dipodascomycetes</taxon>
        <taxon>Dipodascales</taxon>
        <taxon>Trichomonascaceae</taxon>
        <taxon>Trichomonascus</taxon>
        <taxon>Trichomonascus ciferrii complex</taxon>
    </lineage>
</organism>
<dbReference type="SUPFAM" id="SSF51735">
    <property type="entry name" value="NAD(P)-binding Rossmann-fold domains"/>
    <property type="match status" value="1"/>
</dbReference>
<comment type="caution">
    <text evidence="2">The sequence shown here is derived from an EMBL/GenBank/DDBJ whole genome shotgun (WGS) entry which is preliminary data.</text>
</comment>
<evidence type="ECO:0000313" key="2">
    <source>
        <dbReference type="EMBL" id="KAA8917395.1"/>
    </source>
</evidence>
<dbReference type="AlphaFoldDB" id="A0A642VDD4"/>
<dbReference type="EMBL" id="SWFS01000037">
    <property type="protein sequence ID" value="KAA8917395.1"/>
    <property type="molecule type" value="Genomic_DNA"/>
</dbReference>
<dbReference type="VEuPathDB" id="FungiDB:TRICI_000456"/>
<evidence type="ECO:0000313" key="3">
    <source>
        <dbReference type="Proteomes" id="UP000761534"/>
    </source>
</evidence>
<protein>
    <recommendedName>
        <fullName evidence="1">CoA-binding domain-containing protein</fullName>
    </recommendedName>
</protein>
<name>A0A642VDD4_9ASCO</name>
<dbReference type="Gene3D" id="3.40.50.720">
    <property type="entry name" value="NAD(P)-binding Rossmann-like Domain"/>
    <property type="match status" value="1"/>
</dbReference>
<feature type="domain" description="CoA-binding" evidence="1">
    <location>
        <begin position="4"/>
        <end position="103"/>
    </location>
</feature>
<dbReference type="OrthoDB" id="5138418at2759"/>
<dbReference type="PANTHER" id="PTHR33303:SF2">
    <property type="entry name" value="COA-BINDING DOMAIN-CONTAINING PROTEIN"/>
    <property type="match status" value="1"/>
</dbReference>
<evidence type="ECO:0000259" key="1">
    <source>
        <dbReference type="SMART" id="SM00881"/>
    </source>
</evidence>
<dbReference type="InterPro" id="IPR036291">
    <property type="entry name" value="NAD(P)-bd_dom_sf"/>
</dbReference>
<dbReference type="Proteomes" id="UP000761534">
    <property type="component" value="Unassembled WGS sequence"/>
</dbReference>
<reference evidence="2" key="1">
    <citation type="journal article" date="2019" name="G3 (Bethesda)">
        <title>Genome Assemblies of Two Rare Opportunistic Yeast Pathogens: Diutina rugosa (syn. Candida rugosa) and Trichomonascus ciferrii (syn. Candida ciferrii).</title>
        <authorList>
            <person name="Mixao V."/>
            <person name="Saus E."/>
            <person name="Hansen A.P."/>
            <person name="Lass-Florl C."/>
            <person name="Gabaldon T."/>
        </authorList>
    </citation>
    <scope>NUCLEOTIDE SEQUENCE</scope>
    <source>
        <strain evidence="2">CBS 4856</strain>
    </source>
</reference>
<sequence>MEHFFKPGRLYAVAGASSNPDKFGFKVLQWYKDRKMPVTPINPRKEVILDMQSVDDVKDIQVPEGGAGVGLSVVTPPAITKELLKEVGKMNGAVQAVWLQPGTHDEEVISIANKAVPYVIKDCILVNGDRYLSKL</sequence>
<accession>A0A642VDD4</accession>
<dbReference type="PANTHER" id="PTHR33303">
    <property type="entry name" value="CYTOPLASMIC PROTEIN-RELATED"/>
    <property type="match status" value="1"/>
</dbReference>
<dbReference type="SMART" id="SM00881">
    <property type="entry name" value="CoA_binding"/>
    <property type="match status" value="1"/>
</dbReference>
<dbReference type="Pfam" id="PF13380">
    <property type="entry name" value="CoA_binding_2"/>
    <property type="match status" value="1"/>
</dbReference>
<keyword evidence="3" id="KW-1185">Reference proteome</keyword>
<proteinExistence type="predicted"/>
<gene>
    <name evidence="2" type="ORF">TRICI_000456</name>
</gene>
<dbReference type="InterPro" id="IPR003781">
    <property type="entry name" value="CoA-bd"/>
</dbReference>